<dbReference type="eggNOG" id="COG2152">
    <property type="taxonomic scope" value="Bacteria"/>
</dbReference>
<dbReference type="InterPro" id="IPR010496">
    <property type="entry name" value="AL/BT2_dom"/>
</dbReference>
<dbReference type="Pfam" id="PF06439">
    <property type="entry name" value="3keto-disac_hyd"/>
    <property type="match status" value="1"/>
</dbReference>
<sequence>MRILVLIMAALVANTSFAQKNKWVKLFDGKSLEHWYSWNVNDGNSTAGWSVVNGELTTDGKGGDLVTKKEYENFELEFEFKVSPKGNSGVIYKVQDKQKEKEQPYIYGPEYQIIDDVNYPSTPKDVHKTGGNYDVYAPSDLSAVKPAGEWNKGKIKILNNKVEHWLNGKKVIEYEYASPKWVEDIAKSKFKSWPYATPHAKGKISLQGHGDTVWFKNIRIKEL</sequence>
<keyword evidence="1" id="KW-0732">Signal</keyword>
<reference evidence="3 4" key="2">
    <citation type="journal article" date="2011" name="Stand. Genomic Sci.">
        <title>Complete genome sequence of Leadbetterella byssophila type strain (4M15).</title>
        <authorList>
            <person name="Abt B."/>
            <person name="Teshima H."/>
            <person name="Lucas S."/>
            <person name="Lapidus A."/>
            <person name="Del Rio T.G."/>
            <person name="Nolan M."/>
            <person name="Tice H."/>
            <person name="Cheng J.F."/>
            <person name="Pitluck S."/>
            <person name="Liolios K."/>
            <person name="Pagani I."/>
            <person name="Ivanova N."/>
            <person name="Mavromatis K."/>
            <person name="Pati A."/>
            <person name="Tapia R."/>
            <person name="Han C."/>
            <person name="Goodwin L."/>
            <person name="Chen A."/>
            <person name="Palaniappan K."/>
            <person name="Land M."/>
            <person name="Hauser L."/>
            <person name="Chang Y.J."/>
            <person name="Jeffries C.D."/>
            <person name="Rohde M."/>
            <person name="Goker M."/>
            <person name="Tindall B.J."/>
            <person name="Detter J.C."/>
            <person name="Woyke T."/>
            <person name="Bristow J."/>
            <person name="Eisen J.A."/>
            <person name="Markowitz V."/>
            <person name="Hugenholtz P."/>
            <person name="Klenk H.P."/>
            <person name="Kyrpides N.C."/>
        </authorList>
    </citation>
    <scope>NUCLEOTIDE SEQUENCE [LARGE SCALE GENOMIC DNA]</scope>
    <source>
        <strain evidence="4">DSM 17132 / JCM 16389 / KACC 11308 / NBRC 106382 / 4M15</strain>
    </source>
</reference>
<dbReference type="RefSeq" id="WP_013409284.1">
    <property type="nucleotide sequence ID" value="NC_014655.1"/>
</dbReference>
<evidence type="ECO:0000259" key="2">
    <source>
        <dbReference type="Pfam" id="PF06439"/>
    </source>
</evidence>
<evidence type="ECO:0000313" key="3">
    <source>
        <dbReference type="EMBL" id="ADQ18246.1"/>
    </source>
</evidence>
<feature type="signal peptide" evidence="1">
    <location>
        <begin position="1"/>
        <end position="18"/>
    </location>
</feature>
<feature type="chain" id="PRO_5003188321" description="3-keto-alpha-glucoside-1,2-lyase/3-keto-2-hydroxy-glucal hydratase domain-containing protein" evidence="1">
    <location>
        <begin position="19"/>
        <end position="223"/>
    </location>
</feature>
<organism evidence="3 4">
    <name type="scientific">Leadbetterella byssophila (strain DSM 17132 / JCM 16389 / KACC 11308 / NBRC 106382 / 4M15)</name>
    <dbReference type="NCBI Taxonomy" id="649349"/>
    <lineage>
        <taxon>Bacteria</taxon>
        <taxon>Pseudomonadati</taxon>
        <taxon>Bacteroidota</taxon>
        <taxon>Cytophagia</taxon>
        <taxon>Cytophagales</taxon>
        <taxon>Leadbetterellaceae</taxon>
        <taxon>Leadbetterella</taxon>
    </lineage>
</organism>
<dbReference type="Proteomes" id="UP000007435">
    <property type="component" value="Chromosome"/>
</dbReference>
<evidence type="ECO:0000313" key="4">
    <source>
        <dbReference type="Proteomes" id="UP000007435"/>
    </source>
</evidence>
<dbReference type="Gene3D" id="2.60.120.560">
    <property type="entry name" value="Exo-inulinase, domain 1"/>
    <property type="match status" value="1"/>
</dbReference>
<protein>
    <recommendedName>
        <fullName evidence="2">3-keto-alpha-glucoside-1,2-lyase/3-keto-2-hydroxy-glucal hydratase domain-containing protein</fullName>
    </recommendedName>
</protein>
<dbReference type="AlphaFoldDB" id="E4RZ27"/>
<name>E4RZ27_LEAB4</name>
<dbReference type="EMBL" id="CP002305">
    <property type="protein sequence ID" value="ADQ18246.1"/>
    <property type="molecule type" value="Genomic_DNA"/>
</dbReference>
<dbReference type="HOGENOM" id="CLU_073042_0_0_10"/>
<feature type="domain" description="3-keto-alpha-glucoside-1,2-lyase/3-keto-2-hydroxy-glucal hydratase" evidence="2">
    <location>
        <begin position="22"/>
        <end position="221"/>
    </location>
</feature>
<gene>
    <name evidence="3" type="ordered locus">Lbys_2584</name>
</gene>
<reference key="1">
    <citation type="submission" date="2010-11" db="EMBL/GenBank/DDBJ databases">
        <title>The complete genome of Leadbetterella byssophila DSM 17132.</title>
        <authorList>
            <consortium name="US DOE Joint Genome Institute (JGI-PGF)"/>
            <person name="Lucas S."/>
            <person name="Copeland A."/>
            <person name="Lapidus A."/>
            <person name="Glavina del Rio T."/>
            <person name="Dalin E."/>
            <person name="Tice H."/>
            <person name="Bruce D."/>
            <person name="Goodwin L."/>
            <person name="Pitluck S."/>
            <person name="Kyrpides N."/>
            <person name="Mavromatis K."/>
            <person name="Ivanova N."/>
            <person name="Teshima H."/>
            <person name="Brettin T."/>
            <person name="Detter J.C."/>
            <person name="Han C."/>
            <person name="Tapia R."/>
            <person name="Land M."/>
            <person name="Hauser L."/>
            <person name="Markowitz V."/>
            <person name="Cheng J.-F."/>
            <person name="Hugenholtz P."/>
            <person name="Woyke T."/>
            <person name="Wu D."/>
            <person name="Tindall B."/>
            <person name="Pomrenke H.G."/>
            <person name="Brambilla E."/>
            <person name="Klenk H.-P."/>
            <person name="Eisen J.A."/>
        </authorList>
    </citation>
    <scope>NUCLEOTIDE SEQUENCE [LARGE SCALE GENOMIC DNA]</scope>
    <source>
        <strain>DSM 17132</strain>
    </source>
</reference>
<evidence type="ECO:0000256" key="1">
    <source>
        <dbReference type="SAM" id="SignalP"/>
    </source>
</evidence>
<proteinExistence type="predicted"/>
<dbReference type="KEGG" id="lby:Lbys_2584"/>
<dbReference type="GO" id="GO:0016787">
    <property type="term" value="F:hydrolase activity"/>
    <property type="evidence" value="ECO:0007669"/>
    <property type="project" value="InterPro"/>
</dbReference>
<dbReference type="OrthoDB" id="9806233at2"/>
<accession>E4RZ27</accession>
<dbReference type="STRING" id="649349.Lbys_2584"/>
<keyword evidence="4" id="KW-1185">Reference proteome</keyword>